<feature type="domain" description="GGDEF" evidence="2">
    <location>
        <begin position="245"/>
        <end position="380"/>
    </location>
</feature>
<dbReference type="SUPFAM" id="SSF55073">
    <property type="entry name" value="Nucleotide cyclase"/>
    <property type="match status" value="1"/>
</dbReference>
<dbReference type="Proteomes" id="UP000077852">
    <property type="component" value="Unassembled WGS sequence"/>
</dbReference>
<dbReference type="Pfam" id="PF00990">
    <property type="entry name" value="GGDEF"/>
    <property type="match status" value="1"/>
</dbReference>
<dbReference type="EMBL" id="LVHG01000026">
    <property type="protein sequence ID" value="OAK66223.1"/>
    <property type="molecule type" value="Genomic_DNA"/>
</dbReference>
<feature type="transmembrane region" description="Helical" evidence="1">
    <location>
        <begin position="56"/>
        <end position="78"/>
    </location>
</feature>
<dbReference type="RefSeq" id="WP_081266418.1">
    <property type="nucleotide sequence ID" value="NZ_LVHG01000026.1"/>
</dbReference>
<dbReference type="GO" id="GO:0071111">
    <property type="term" value="F:cyclic-guanylate-specific phosphodiesterase activity"/>
    <property type="evidence" value="ECO:0007669"/>
    <property type="project" value="InterPro"/>
</dbReference>
<dbReference type="CDD" id="cd01949">
    <property type="entry name" value="GGDEF"/>
    <property type="match status" value="1"/>
</dbReference>
<dbReference type="PROSITE" id="PS50887">
    <property type="entry name" value="GGDEF"/>
    <property type="match status" value="1"/>
</dbReference>
<evidence type="ECO:0000256" key="1">
    <source>
        <dbReference type="SAM" id="Phobius"/>
    </source>
</evidence>
<proteinExistence type="predicted"/>
<reference evidence="3 4" key="1">
    <citation type="submission" date="2016-03" db="EMBL/GenBank/DDBJ databases">
        <title>Genome sequence of Variovorax paradoxus KB5.</title>
        <authorList>
            <person name="Jeong H."/>
            <person name="Hong C.E."/>
            <person name="Jo S.H."/>
            <person name="Park J.M."/>
        </authorList>
    </citation>
    <scope>NUCLEOTIDE SEQUENCE [LARGE SCALE GENOMIC DNA]</scope>
    <source>
        <strain evidence="3 4">KB5</strain>
    </source>
</reference>
<dbReference type="InterPro" id="IPR000160">
    <property type="entry name" value="GGDEF_dom"/>
</dbReference>
<feature type="transmembrane region" description="Helical" evidence="1">
    <location>
        <begin position="6"/>
        <end position="24"/>
    </location>
</feature>
<dbReference type="Gene3D" id="3.30.70.270">
    <property type="match status" value="1"/>
</dbReference>
<dbReference type="Pfam" id="PF07695">
    <property type="entry name" value="7TMR-DISM_7TM"/>
    <property type="match status" value="1"/>
</dbReference>
<organism evidence="3 4">
    <name type="scientific">Variovorax paradoxus</name>
    <dbReference type="NCBI Taxonomy" id="34073"/>
    <lineage>
        <taxon>Bacteria</taxon>
        <taxon>Pseudomonadati</taxon>
        <taxon>Pseudomonadota</taxon>
        <taxon>Betaproteobacteria</taxon>
        <taxon>Burkholderiales</taxon>
        <taxon>Comamonadaceae</taxon>
        <taxon>Variovorax</taxon>
    </lineage>
</organism>
<evidence type="ECO:0000313" key="4">
    <source>
        <dbReference type="Proteomes" id="UP000077852"/>
    </source>
</evidence>
<feature type="transmembrane region" description="Helical" evidence="1">
    <location>
        <begin position="142"/>
        <end position="160"/>
    </location>
</feature>
<evidence type="ECO:0000313" key="3">
    <source>
        <dbReference type="EMBL" id="OAK66223.1"/>
    </source>
</evidence>
<feature type="transmembrane region" description="Helical" evidence="1">
    <location>
        <begin position="113"/>
        <end position="135"/>
    </location>
</feature>
<dbReference type="InterPro" id="IPR011623">
    <property type="entry name" value="7TMR_DISM_rcpt_extracell_dom1"/>
</dbReference>
<dbReference type="InterPro" id="IPR029787">
    <property type="entry name" value="Nucleotide_cyclase"/>
</dbReference>
<keyword evidence="1" id="KW-0812">Transmembrane</keyword>
<dbReference type="AlphaFoldDB" id="A0AA91ICJ2"/>
<dbReference type="SMART" id="SM00267">
    <property type="entry name" value="GGDEF"/>
    <property type="match status" value="1"/>
</dbReference>
<name>A0AA91ICJ2_VARPD</name>
<comment type="caution">
    <text evidence="3">The sequence shown here is derived from an EMBL/GenBank/DDBJ whole genome shotgun (WGS) entry which is preliminary data.</text>
</comment>
<dbReference type="PANTHER" id="PTHR33121">
    <property type="entry name" value="CYCLIC DI-GMP PHOSPHODIESTERASE PDEF"/>
    <property type="match status" value="1"/>
</dbReference>
<feature type="transmembrane region" description="Helical" evidence="1">
    <location>
        <begin position="90"/>
        <end position="107"/>
    </location>
</feature>
<dbReference type="PANTHER" id="PTHR33121:SF71">
    <property type="entry name" value="OXYGEN SENSOR PROTEIN DOSP"/>
    <property type="match status" value="1"/>
</dbReference>
<protein>
    <recommendedName>
        <fullName evidence="2">GGDEF domain-containing protein</fullName>
    </recommendedName>
</protein>
<dbReference type="InterPro" id="IPR043128">
    <property type="entry name" value="Rev_trsase/Diguanyl_cyclase"/>
</dbReference>
<dbReference type="NCBIfam" id="TIGR00254">
    <property type="entry name" value="GGDEF"/>
    <property type="match status" value="1"/>
</dbReference>
<gene>
    <name evidence="3" type="ORF">A3K87_08575</name>
</gene>
<feature type="transmembrane region" description="Helical" evidence="1">
    <location>
        <begin position="180"/>
        <end position="198"/>
    </location>
</feature>
<keyword evidence="1" id="KW-1133">Transmembrane helix</keyword>
<accession>A0AA91ICJ2</accession>
<evidence type="ECO:0000259" key="2">
    <source>
        <dbReference type="PROSITE" id="PS50887"/>
    </source>
</evidence>
<dbReference type="InterPro" id="IPR050706">
    <property type="entry name" value="Cyclic-di-GMP_PDE-like"/>
</dbReference>
<keyword evidence="1" id="KW-0472">Membrane</keyword>
<sequence>MTDGVSSGLLGGLMACGLVLLLVFGTLIHGYYVLACGFALLGFAGMNSLAPNDPLAHWAAAALALWAIFRLQFARQLLRLRHFAPRLDRVAQGVGIALVLTLLYAAVETQLAWTLRAVQGLVVAATVVLVAGALFSLRGLRWPALLFCIGALILLAGISATRLPSWSETPWPPGRPNMAQAAAIAELVMLALAVGARLRHVLRSEKALEARTHALMGAMGTDALTGATSRAGFESRGDEWLRDGRPFSLMLVGLNGFSRVTERHGRAGSDAVLTAIAQRLRQQVRADDMVARLGDDEFALLLAGSPTRQKLAEMAIRIETAGATPVTYEGRLLAGGELNMGIACHPADGDTFASLMASAGEALQRCKRQRMGPAYAFAGEHSGGSARGA</sequence>